<evidence type="ECO:0000259" key="6">
    <source>
        <dbReference type="PROSITE" id="PS51379"/>
    </source>
</evidence>
<dbReference type="KEGG" id="nli:G3M70_00105"/>
<dbReference type="SUPFAM" id="SSF46548">
    <property type="entry name" value="alpha-helical ferredoxin"/>
    <property type="match status" value="1"/>
</dbReference>
<protein>
    <submittedName>
        <fullName evidence="7">4Fe-4S dicluster domain-containing protein</fullName>
    </submittedName>
</protein>
<evidence type="ECO:0000313" key="8">
    <source>
        <dbReference type="Proteomes" id="UP000594688"/>
    </source>
</evidence>
<evidence type="ECO:0000256" key="1">
    <source>
        <dbReference type="ARBA" id="ARBA00022723"/>
    </source>
</evidence>
<dbReference type="InterPro" id="IPR017900">
    <property type="entry name" value="4Fe4S_Fe_S_CS"/>
</dbReference>
<dbReference type="Pfam" id="PF13187">
    <property type="entry name" value="Fer4_9"/>
    <property type="match status" value="1"/>
</dbReference>
<dbReference type="CDD" id="cd00207">
    <property type="entry name" value="fer2"/>
    <property type="match status" value="1"/>
</dbReference>
<dbReference type="InterPro" id="IPR001041">
    <property type="entry name" value="2Fe-2S_ferredoxin-type"/>
</dbReference>
<dbReference type="AlphaFoldDB" id="A0A7T0BSV7"/>
<gene>
    <name evidence="7" type="ORF">G3M70_00105</name>
</gene>
<evidence type="ECO:0000256" key="2">
    <source>
        <dbReference type="ARBA" id="ARBA00023002"/>
    </source>
</evidence>
<dbReference type="SUPFAM" id="SSF54292">
    <property type="entry name" value="2Fe-2S ferredoxin-like"/>
    <property type="match status" value="1"/>
</dbReference>
<dbReference type="GO" id="GO:0051537">
    <property type="term" value="F:2 iron, 2 sulfur cluster binding"/>
    <property type="evidence" value="ECO:0007669"/>
    <property type="project" value="InterPro"/>
</dbReference>
<dbReference type="Proteomes" id="UP000594688">
    <property type="component" value="Chromosome"/>
</dbReference>
<evidence type="ECO:0000313" key="7">
    <source>
        <dbReference type="EMBL" id="QPJ60377.1"/>
    </source>
</evidence>
<dbReference type="GO" id="GO:0046872">
    <property type="term" value="F:metal ion binding"/>
    <property type="evidence" value="ECO:0007669"/>
    <property type="project" value="UniProtKB-KW"/>
</dbReference>
<dbReference type="PROSITE" id="PS51379">
    <property type="entry name" value="4FE4S_FER_2"/>
    <property type="match status" value="2"/>
</dbReference>
<dbReference type="InterPro" id="IPR036010">
    <property type="entry name" value="2Fe-2S_ferredoxin-like_sf"/>
</dbReference>
<dbReference type="PROSITE" id="PS00197">
    <property type="entry name" value="2FE2S_FER_1"/>
    <property type="match status" value="1"/>
</dbReference>
<feature type="domain" description="2Fe-2S ferredoxin-type" evidence="5">
    <location>
        <begin position="8"/>
        <end position="86"/>
    </location>
</feature>
<reference evidence="7 8" key="1">
    <citation type="submission" date="2020-02" db="EMBL/GenBank/DDBJ databases">
        <title>Genomic and physiological characterization of two novel Nitrospinaceae genera.</title>
        <authorList>
            <person name="Mueller A.J."/>
            <person name="Jung M.-Y."/>
            <person name="Strachan C.R."/>
            <person name="Herbold C.W."/>
            <person name="Kirkegaard R.H."/>
            <person name="Daims H."/>
        </authorList>
    </citation>
    <scope>NUCLEOTIDE SEQUENCE [LARGE SCALE GENOMIC DNA]</scope>
    <source>
        <strain evidence="7">EB</strain>
    </source>
</reference>
<dbReference type="Pfam" id="PF13510">
    <property type="entry name" value="Fer2_4"/>
    <property type="match status" value="1"/>
</dbReference>
<dbReference type="Gene3D" id="3.10.20.440">
    <property type="entry name" value="2Fe-2S iron-sulphur cluster binding domain, sarcosine oxidase, alpha subunit, N-terminal domain"/>
    <property type="match status" value="1"/>
</dbReference>
<sequence length="230" mass="25611">MKNNPETKTVQITVAGKPMEAREGQTIVHALWQAGMASEVMTGCLGGVCGACTVSVRYPDGRKGGTELACLHQVEEGMQVFPFPVDPIPTKPPVKEPDAAKLREAYPTLDRCTKCESCTYACPMDIPVMDSVLRMQKGEVEQVAQDFTTCIHCGLCRAVCEDKVEPHQMGMWVRRSLGQSLPNMTPQEEPEGEAEREWGYLMEGTLEQRLERARQFRTQESLNSLEDSKE</sequence>
<dbReference type="PROSITE" id="PS00198">
    <property type="entry name" value="4FE4S_FER_1"/>
    <property type="match status" value="1"/>
</dbReference>
<evidence type="ECO:0000259" key="5">
    <source>
        <dbReference type="PROSITE" id="PS51085"/>
    </source>
</evidence>
<keyword evidence="3" id="KW-0408">Iron</keyword>
<keyword evidence="1" id="KW-0479">Metal-binding</keyword>
<name>A0A7T0BSV7_9BACT</name>
<dbReference type="PROSITE" id="PS51085">
    <property type="entry name" value="2FE2S_FER_2"/>
    <property type="match status" value="1"/>
</dbReference>
<dbReference type="EMBL" id="CP048685">
    <property type="protein sequence ID" value="QPJ60377.1"/>
    <property type="molecule type" value="Genomic_DNA"/>
</dbReference>
<evidence type="ECO:0000256" key="4">
    <source>
        <dbReference type="ARBA" id="ARBA00023014"/>
    </source>
</evidence>
<feature type="domain" description="4Fe-4S ferredoxin-type" evidence="6">
    <location>
        <begin position="141"/>
        <end position="169"/>
    </location>
</feature>
<dbReference type="Gene3D" id="3.30.70.20">
    <property type="match status" value="1"/>
</dbReference>
<keyword evidence="2" id="KW-0560">Oxidoreductase</keyword>
<organism evidence="7 8">
    <name type="scientific">Candidatus Nitronauta litoralis</name>
    <dbReference type="NCBI Taxonomy" id="2705533"/>
    <lineage>
        <taxon>Bacteria</taxon>
        <taxon>Pseudomonadati</taxon>
        <taxon>Nitrospinota/Tectimicrobiota group</taxon>
        <taxon>Nitrospinota</taxon>
        <taxon>Nitrospinia</taxon>
        <taxon>Nitrospinales</taxon>
        <taxon>Nitrospinaceae</taxon>
        <taxon>Candidatus Nitronauta</taxon>
    </lineage>
</organism>
<evidence type="ECO:0000256" key="3">
    <source>
        <dbReference type="ARBA" id="ARBA00023004"/>
    </source>
</evidence>
<dbReference type="GO" id="GO:0016491">
    <property type="term" value="F:oxidoreductase activity"/>
    <property type="evidence" value="ECO:0007669"/>
    <property type="project" value="UniProtKB-KW"/>
</dbReference>
<proteinExistence type="predicted"/>
<dbReference type="InterPro" id="IPR006058">
    <property type="entry name" value="2Fe2S_fd_BS"/>
</dbReference>
<dbReference type="InterPro" id="IPR042204">
    <property type="entry name" value="2Fe-2S-bd_N"/>
</dbReference>
<feature type="domain" description="4Fe-4S ferredoxin-type" evidence="6">
    <location>
        <begin position="103"/>
        <end position="132"/>
    </location>
</feature>
<accession>A0A7T0BSV7</accession>
<dbReference type="InterPro" id="IPR017896">
    <property type="entry name" value="4Fe4S_Fe-S-bd"/>
</dbReference>
<keyword evidence="4" id="KW-0411">Iron-sulfur</keyword>